<feature type="domain" description="FAD/NAD(P)-binding" evidence="5">
    <location>
        <begin position="7"/>
        <end position="303"/>
    </location>
</feature>
<dbReference type="InterPro" id="IPR028202">
    <property type="entry name" value="Reductase_C"/>
</dbReference>
<dbReference type="InterPro" id="IPR023753">
    <property type="entry name" value="FAD/NAD-binding_dom"/>
</dbReference>
<evidence type="ECO:0000256" key="1">
    <source>
        <dbReference type="ARBA" id="ARBA00001974"/>
    </source>
</evidence>
<name>A0AAE4RF84_MYCIT</name>
<dbReference type="InterPro" id="IPR036188">
    <property type="entry name" value="FAD/NAD-bd_sf"/>
</dbReference>
<evidence type="ECO:0000313" key="7">
    <source>
        <dbReference type="EMBL" id="MDV7014620.1"/>
    </source>
</evidence>
<dbReference type="SUPFAM" id="SSF55424">
    <property type="entry name" value="FAD/NAD-linked reductases, dimerisation (C-terminal) domain"/>
    <property type="match status" value="1"/>
</dbReference>
<accession>A0AAE4RF84</accession>
<dbReference type="PANTHER" id="PTHR43557:SF2">
    <property type="entry name" value="RIESKE DOMAIN-CONTAINING PROTEIN-RELATED"/>
    <property type="match status" value="1"/>
</dbReference>
<keyword evidence="3" id="KW-0274">FAD</keyword>
<dbReference type="PRINTS" id="PR00368">
    <property type="entry name" value="FADPNR"/>
</dbReference>
<dbReference type="Pfam" id="PF14759">
    <property type="entry name" value="Reductase_C"/>
    <property type="match status" value="1"/>
</dbReference>
<gene>
    <name evidence="7" type="ORF">R4F53_20230</name>
</gene>
<dbReference type="RefSeq" id="WP_317728447.1">
    <property type="nucleotide sequence ID" value="NZ_JAWLLC010000024.1"/>
</dbReference>
<feature type="domain" description="Reductase C-terminal" evidence="6">
    <location>
        <begin position="322"/>
        <end position="405"/>
    </location>
</feature>
<keyword evidence="4" id="KW-0560">Oxidoreductase</keyword>
<organism evidence="7 8">
    <name type="scientific">Mycobacterium intracellulare</name>
    <dbReference type="NCBI Taxonomy" id="1767"/>
    <lineage>
        <taxon>Bacteria</taxon>
        <taxon>Bacillati</taxon>
        <taxon>Actinomycetota</taxon>
        <taxon>Actinomycetes</taxon>
        <taxon>Mycobacteriales</taxon>
        <taxon>Mycobacteriaceae</taxon>
        <taxon>Mycobacterium</taxon>
        <taxon>Mycobacterium avium complex (MAC)</taxon>
    </lineage>
</organism>
<evidence type="ECO:0000256" key="3">
    <source>
        <dbReference type="ARBA" id="ARBA00022827"/>
    </source>
</evidence>
<evidence type="ECO:0000259" key="6">
    <source>
        <dbReference type="Pfam" id="PF14759"/>
    </source>
</evidence>
<evidence type="ECO:0000256" key="2">
    <source>
        <dbReference type="ARBA" id="ARBA00022630"/>
    </source>
</evidence>
<dbReference type="EMBL" id="JAWLLD010000025">
    <property type="protein sequence ID" value="MDV7014620.1"/>
    <property type="molecule type" value="Genomic_DNA"/>
</dbReference>
<dbReference type="PRINTS" id="PR00411">
    <property type="entry name" value="PNDRDTASEI"/>
</dbReference>
<evidence type="ECO:0000256" key="4">
    <source>
        <dbReference type="ARBA" id="ARBA00023002"/>
    </source>
</evidence>
<protein>
    <submittedName>
        <fullName evidence="7">FAD-dependent oxidoreductase</fullName>
    </submittedName>
</protein>
<dbReference type="InterPro" id="IPR016156">
    <property type="entry name" value="FAD/NAD-linked_Rdtase_dimer_sf"/>
</dbReference>
<dbReference type="Proteomes" id="UP001187143">
    <property type="component" value="Unassembled WGS sequence"/>
</dbReference>
<dbReference type="GO" id="GO:0016651">
    <property type="term" value="F:oxidoreductase activity, acting on NAD(P)H"/>
    <property type="evidence" value="ECO:0007669"/>
    <property type="project" value="TreeGrafter"/>
</dbReference>
<dbReference type="InterPro" id="IPR050446">
    <property type="entry name" value="FAD-oxidoreductase/Apoptosis"/>
</dbReference>
<dbReference type="Gene3D" id="3.50.50.60">
    <property type="entry name" value="FAD/NAD(P)-binding domain"/>
    <property type="match status" value="2"/>
</dbReference>
<dbReference type="Pfam" id="PF07992">
    <property type="entry name" value="Pyr_redox_2"/>
    <property type="match status" value="1"/>
</dbReference>
<dbReference type="PANTHER" id="PTHR43557">
    <property type="entry name" value="APOPTOSIS-INDUCING FACTOR 1"/>
    <property type="match status" value="1"/>
</dbReference>
<dbReference type="GO" id="GO:0005737">
    <property type="term" value="C:cytoplasm"/>
    <property type="evidence" value="ECO:0007669"/>
    <property type="project" value="TreeGrafter"/>
</dbReference>
<dbReference type="AlphaFoldDB" id="A0AAE4RF84"/>
<proteinExistence type="predicted"/>
<comment type="caution">
    <text evidence="7">The sequence shown here is derived from an EMBL/GenBank/DDBJ whole genome shotgun (WGS) entry which is preliminary data.</text>
</comment>
<dbReference type="SUPFAM" id="SSF51905">
    <property type="entry name" value="FAD/NAD(P)-binding domain"/>
    <property type="match status" value="1"/>
</dbReference>
<keyword evidence="2" id="KW-0285">Flavoprotein</keyword>
<evidence type="ECO:0000313" key="8">
    <source>
        <dbReference type="Proteomes" id="UP001187143"/>
    </source>
</evidence>
<evidence type="ECO:0000259" key="5">
    <source>
        <dbReference type="Pfam" id="PF07992"/>
    </source>
</evidence>
<reference evidence="7" key="1">
    <citation type="submission" date="2023-10" db="EMBL/GenBank/DDBJ databases">
        <title>Characterization and genome sequence of Mycobacterium intracellulare ABSURDO, a novel pathogenic isolate with three colony morphotypes that vary in growth and acid-fastness.</title>
        <authorList>
            <person name="Jude B.A."/>
            <person name="Robinson R.T."/>
        </authorList>
    </citation>
    <scope>NUCLEOTIDE SEQUENCE</scope>
    <source>
        <strain evidence="7">ABSURDO Component B</strain>
    </source>
</reference>
<dbReference type="Gene3D" id="3.30.390.30">
    <property type="match status" value="1"/>
</dbReference>
<sequence length="411" mass="43621">MSRKQVVALVGGGLAAVSTANELRDAGFDGKVLLFSNENVAPYDRPPLSKAVLTGELTVTDCWLRPSSWYDECDIDLLLGVRVDAIDVRQRRLQLSSGETIRFDHALLATGAKARWPENLDSSSDRVFALRTLSDSLAVRSSLIPGASVAIVGGGFIGAELASSATSLGCRVTMFEAMTAPFQHVLGKTVGAMLATFYAEHGVRLLTDVPVRCIAPDGHGVRITTGDGRHWDADVVVLGVGAVPNVELAVAAGLPVSDGIEVDARCATPAPGVYAAGDVARRPEPICGGRIRIEHWQNAQSQGLTAARAILGLDGTSADAPWCWSDQFGRNIQVTGFPNRADKVIAKGHPSEDRFVAFYLEGDRLVAALGIDATRDVHLSRRLIAERRAVDTGVLSGEQTTLSALVEPHTG</sequence>
<comment type="cofactor">
    <cofactor evidence="1">
        <name>FAD</name>
        <dbReference type="ChEBI" id="CHEBI:57692"/>
    </cofactor>
</comment>